<evidence type="ECO:0000313" key="2">
    <source>
        <dbReference type="EMBL" id="EAY17413.1"/>
    </source>
</evidence>
<dbReference type="InterPro" id="IPR052969">
    <property type="entry name" value="Thr-specific_kinase-like"/>
</dbReference>
<dbReference type="Gene3D" id="3.40.50.410">
    <property type="entry name" value="von Willebrand factor, type A domain"/>
    <property type="match status" value="1"/>
</dbReference>
<feature type="compositionally biased region" description="Pro residues" evidence="1">
    <location>
        <begin position="124"/>
        <end position="136"/>
    </location>
</feature>
<proteinExistence type="predicted"/>
<dbReference type="VEuPathDB" id="TrichDB:TVAG_320080"/>
<evidence type="ECO:0008006" key="4">
    <source>
        <dbReference type="Google" id="ProtNLM"/>
    </source>
</evidence>
<reference evidence="2" key="1">
    <citation type="submission" date="2006-10" db="EMBL/GenBank/DDBJ databases">
        <authorList>
            <person name="Amadeo P."/>
            <person name="Zhao Q."/>
            <person name="Wortman J."/>
            <person name="Fraser-Liggett C."/>
            <person name="Carlton J."/>
        </authorList>
    </citation>
    <scope>NUCLEOTIDE SEQUENCE</scope>
    <source>
        <strain evidence="2">G3</strain>
    </source>
</reference>
<dbReference type="PANTHER" id="PTHR47763">
    <property type="entry name" value="ALPHA-PROTEIN KINASE VWKA"/>
    <property type="match status" value="1"/>
</dbReference>
<evidence type="ECO:0000313" key="3">
    <source>
        <dbReference type="Proteomes" id="UP000001542"/>
    </source>
</evidence>
<organism evidence="2 3">
    <name type="scientific">Trichomonas vaginalis (strain ATCC PRA-98 / G3)</name>
    <dbReference type="NCBI Taxonomy" id="412133"/>
    <lineage>
        <taxon>Eukaryota</taxon>
        <taxon>Metamonada</taxon>
        <taxon>Parabasalia</taxon>
        <taxon>Trichomonadida</taxon>
        <taxon>Trichomonadidae</taxon>
        <taxon>Trichomonas</taxon>
    </lineage>
</organism>
<dbReference type="OrthoDB" id="9987241at2759"/>
<dbReference type="KEGG" id="tva:4775430"/>
<gene>
    <name evidence="2" type="ORF">TVAG_320080</name>
</gene>
<evidence type="ECO:0000256" key="1">
    <source>
        <dbReference type="SAM" id="MobiDB-lite"/>
    </source>
</evidence>
<feature type="compositionally biased region" description="Polar residues" evidence="1">
    <location>
        <begin position="916"/>
        <end position="963"/>
    </location>
</feature>
<reference evidence="2" key="2">
    <citation type="journal article" date="2007" name="Science">
        <title>Draft genome sequence of the sexually transmitted pathogen Trichomonas vaginalis.</title>
        <authorList>
            <person name="Carlton J.M."/>
            <person name="Hirt R.P."/>
            <person name="Silva J.C."/>
            <person name="Delcher A.L."/>
            <person name="Schatz M."/>
            <person name="Zhao Q."/>
            <person name="Wortman J.R."/>
            <person name="Bidwell S.L."/>
            <person name="Alsmark U.C.M."/>
            <person name="Besteiro S."/>
            <person name="Sicheritz-Ponten T."/>
            <person name="Noel C.J."/>
            <person name="Dacks J.B."/>
            <person name="Foster P.G."/>
            <person name="Simillion C."/>
            <person name="Van de Peer Y."/>
            <person name="Miranda-Saavedra D."/>
            <person name="Barton G.J."/>
            <person name="Westrop G.D."/>
            <person name="Mueller S."/>
            <person name="Dessi D."/>
            <person name="Fiori P.L."/>
            <person name="Ren Q."/>
            <person name="Paulsen I."/>
            <person name="Zhang H."/>
            <person name="Bastida-Corcuera F.D."/>
            <person name="Simoes-Barbosa A."/>
            <person name="Brown M.T."/>
            <person name="Hayes R.D."/>
            <person name="Mukherjee M."/>
            <person name="Okumura C.Y."/>
            <person name="Schneider R."/>
            <person name="Smith A.J."/>
            <person name="Vanacova S."/>
            <person name="Villalvazo M."/>
            <person name="Haas B.J."/>
            <person name="Pertea M."/>
            <person name="Feldblyum T.V."/>
            <person name="Utterback T.R."/>
            <person name="Shu C.L."/>
            <person name="Osoegawa K."/>
            <person name="de Jong P.J."/>
            <person name="Hrdy I."/>
            <person name="Horvathova L."/>
            <person name="Zubacova Z."/>
            <person name="Dolezal P."/>
            <person name="Malik S.B."/>
            <person name="Logsdon J.M. Jr."/>
            <person name="Henze K."/>
            <person name="Gupta A."/>
            <person name="Wang C.C."/>
            <person name="Dunne R.L."/>
            <person name="Upcroft J.A."/>
            <person name="Upcroft P."/>
            <person name="White O."/>
            <person name="Salzberg S.L."/>
            <person name="Tang P."/>
            <person name="Chiu C.-H."/>
            <person name="Lee Y.-S."/>
            <person name="Embley T.M."/>
            <person name="Coombs G.H."/>
            <person name="Mottram J.C."/>
            <person name="Tachezy J."/>
            <person name="Fraser-Liggett C.M."/>
            <person name="Johnson P.J."/>
        </authorList>
    </citation>
    <scope>NUCLEOTIDE SEQUENCE [LARGE SCALE GENOMIC DNA]</scope>
    <source>
        <strain evidence="2">G3</strain>
    </source>
</reference>
<feature type="region of interest" description="Disordered" evidence="1">
    <location>
        <begin position="112"/>
        <end position="145"/>
    </location>
</feature>
<feature type="compositionally biased region" description="Polar residues" evidence="1">
    <location>
        <begin position="859"/>
        <end position="879"/>
    </location>
</feature>
<keyword evidence="3" id="KW-1185">Reference proteome</keyword>
<dbReference type="InParanoid" id="A2DQF6"/>
<accession>A2DQF6</accession>
<dbReference type="InterPro" id="IPR036465">
    <property type="entry name" value="vWFA_dom_sf"/>
</dbReference>
<dbReference type="GO" id="GO:0006629">
    <property type="term" value="P:lipid metabolic process"/>
    <property type="evidence" value="ECO:0000318"/>
    <property type="project" value="GO_Central"/>
</dbReference>
<protein>
    <recommendedName>
        <fullName evidence="4">VWFA domain-containing protein</fullName>
    </recommendedName>
</protein>
<feature type="region of interest" description="Disordered" evidence="1">
    <location>
        <begin position="859"/>
        <end position="978"/>
    </location>
</feature>
<dbReference type="Proteomes" id="UP000001542">
    <property type="component" value="Unassembled WGS sequence"/>
</dbReference>
<dbReference type="PANTHER" id="PTHR47763:SF5">
    <property type="entry name" value="CHROMOSOME UNDETERMINED SCAFFOLD_25, WHOLE GENOME SHOTGUN SEQUENCE"/>
    <property type="match status" value="1"/>
</dbReference>
<dbReference type="SUPFAM" id="SSF53300">
    <property type="entry name" value="vWA-like"/>
    <property type="match status" value="1"/>
</dbReference>
<dbReference type="EMBL" id="DS113231">
    <property type="protein sequence ID" value="EAY17413.1"/>
    <property type="molecule type" value="Genomic_DNA"/>
</dbReference>
<sequence length="1568" mass="178874">MYERLLNVVNKCRKLILILSNSINEYPIEKINEEIRYLSAFYAWSHNKDTLKTTPFLSLCIEFNRSFTSLFNLLEDSGCKIISNLIPNNDPIPSVIKPDQPSFSVEAYKEEWQKDKKPYQKSYTPPPISDSNSKPPPEIKPEKQLYPSSVSRIIPTKGKSEYSNVVNANAKRREIANEAAYNHLIQKIDEPESYKEQFEAEKEYMVKQIKDIPDDENLPIEKYIVYATETVYKVINEAKKNQITTNSQVVLLLDIKTITPYRIKVDNLLHFIAFSMACSQLGLDFSLCVFADMKFPCIEIKEPSEKLRRKHLQVALEMYDTKRTSADPNIAIRKFLNKHKSKTCSFYVFSDGNLLNTNKDTWKWFEETNSRITWLIQPPEEYKEPIKNQYELLSTKYENMIYEVTINERGGLDKSQRFIEAFFKGLIPGITIDETRDIKLKTIDEIKPLNDEEKTCDFRQHGLVFTDSQFVCISDIPQSTKTRLCNVSLSNAFDDIPITNKLKFKYKEFESNFIKSNLDGLFPPNKATQYVSSEKGSRISIAGLIRFIITNGQDQRIRLDKCAGYVPHYSLFFVIDCSDCSTGLLSLKYTRLTVFSTLMAFRDCGFPITIILATSEGPVAVCINKIDKEIFKENSPVLTEIYRCLDSSHGACSFSQALTAAYNIRCSQQEQESILIAITNAHFNQIESDAVVTCLSYLQLVKTYSIGVGVGISPIMISKVFNRSIWSGNPLKIGNCFMKLSELDTNKAITKGKITNPYPLNKYSIEDIYSMFINNNRKHFTKLTIGLDDIKMYDAAADHYMIEGTDLVHLPTEEENEYGPYQGEIPEVDLGRNKKWNYNILICQLYDFTCNSMDVTKETSNAQNQQAGRPNKPDGTQNKPDGRPNKPDGTQNKPDGRPNKPDGTQNKPDGRPNKPDGTQNKPDGTQNKPDGTQNKPDGTQNKPDGTQNKPDGTQNKPDGTQNKPDGRPTPIYRNAQPTAEIPEIMREDKFNKYYTVYRRNILPDMFDVQNLYIADTYASSSALDYNGIIEELYKLGFHVEVAQNYCDCIAEITSGNYHQVWVICSKGQEAKPTNVVVCDSIKKRSREIRGESTDFSHAYQFVKTVEKFRKRGGAVSFWADKDFTFELDYYLEHLKLYDCDKVDGNPTKIPCNLRFDGSCSPKNDVLQRATPNSFKEMTFDSEEIKEYPYYDYQFYGYNVLGLYAGETIAGVKVPGCHNYQEICERIKPFKPFSLGTDKELVTGCYYVSPKNSNEGDIIIDGASSRIFRALNPEGAKRLARNMAIGLVNKARRVAEKGDYTDAEPVPAFTEAKIPEQIPIVQNKLLKPVDLTFIFDATKSTEKIKSLINYQIESAMKWLQKFQGDVRVAVIGFRNEAAAYCLNKDIEINRTDVIDFTPISKADKILDEINYNFPYEGGIGDGPKDWNSAFEAYLNLNFRKDSTKITFFIPGDGTHHPDFHKKPSNDSTVDNYKFDGEEMTQKKRLDDHIRRLVKQEAYWVLCGFNSNAIDPLKTLLKNMNNTKVSFIILKECSSTPNLDPLINISDAKLERIYENILIKTSSLPTMFDI</sequence>
<name>A2DQF6_TRIV3</name>
<dbReference type="VEuPathDB" id="TrichDB:TVAGG3_1009950"/>
<dbReference type="RefSeq" id="XP_001330782.1">
    <property type="nucleotide sequence ID" value="XM_001330746.1"/>
</dbReference>